<dbReference type="AlphaFoldDB" id="A0A5P6P991"/>
<dbReference type="EMBL" id="CP044543">
    <property type="protein sequence ID" value="QFI74861.1"/>
    <property type="molecule type" value="Genomic_DNA"/>
</dbReference>
<dbReference type="KEGG" id="bbet:F8237_22120"/>
<dbReference type="RefSeq" id="WP_151647867.1">
    <property type="nucleotide sequence ID" value="NZ_CP044543.1"/>
</dbReference>
<evidence type="ECO:0000313" key="1">
    <source>
        <dbReference type="EMBL" id="QFI74861.1"/>
    </source>
</evidence>
<name>A0A5P6P991_9BRAD</name>
<sequence length="67" mass="7379">MFDLERATRASIKDCKLLIKKYNDTADLRVLEAAISYAEAALPENDKLKMVLAFEVSLDGSSDASGR</sequence>
<protein>
    <submittedName>
        <fullName evidence="1">Uncharacterized protein</fullName>
    </submittedName>
</protein>
<dbReference type="Proteomes" id="UP000325641">
    <property type="component" value="Chromosome"/>
</dbReference>
<organism evidence="1 2">
    <name type="scientific">Bradyrhizobium betae</name>
    <dbReference type="NCBI Taxonomy" id="244734"/>
    <lineage>
        <taxon>Bacteria</taxon>
        <taxon>Pseudomonadati</taxon>
        <taxon>Pseudomonadota</taxon>
        <taxon>Alphaproteobacteria</taxon>
        <taxon>Hyphomicrobiales</taxon>
        <taxon>Nitrobacteraceae</taxon>
        <taxon>Bradyrhizobium</taxon>
    </lineage>
</organism>
<accession>A0A5P6P991</accession>
<proteinExistence type="predicted"/>
<evidence type="ECO:0000313" key="2">
    <source>
        <dbReference type="Proteomes" id="UP000325641"/>
    </source>
</evidence>
<gene>
    <name evidence="1" type="ORF">F8237_22120</name>
</gene>
<reference evidence="2" key="1">
    <citation type="submission" date="2019-10" db="EMBL/GenBank/DDBJ databases">
        <title>Complete Genome Sequence of Bradyrhizobium betae type strain PL7HG1T.</title>
        <authorList>
            <person name="Bromfield E.S.P."/>
            <person name="Cloutier S."/>
        </authorList>
    </citation>
    <scope>NUCLEOTIDE SEQUENCE [LARGE SCALE GENOMIC DNA]</scope>
    <source>
        <strain evidence="2">PL7HG1</strain>
    </source>
</reference>